<name>A0A2U8I7H4_9GAMM</name>
<evidence type="ECO:0000313" key="4">
    <source>
        <dbReference type="Proteomes" id="UP000261875"/>
    </source>
</evidence>
<protein>
    <submittedName>
        <fullName evidence="3">Transposase</fullName>
    </submittedName>
</protein>
<dbReference type="InterPro" id="IPR002622">
    <property type="entry name" value="Transposase_14"/>
</dbReference>
<evidence type="ECO:0000256" key="1">
    <source>
        <dbReference type="SAM" id="MobiDB-lite"/>
    </source>
</evidence>
<feature type="domain" description="Transposase Synechocystis PCC 6803" evidence="2">
    <location>
        <begin position="1"/>
        <end position="106"/>
    </location>
</feature>
<feature type="region of interest" description="Disordered" evidence="1">
    <location>
        <begin position="101"/>
        <end position="122"/>
    </location>
</feature>
<dbReference type="AlphaFoldDB" id="A0A2U8I7H4"/>
<evidence type="ECO:0000259" key="2">
    <source>
        <dbReference type="Pfam" id="PF01710"/>
    </source>
</evidence>
<dbReference type="OrthoDB" id="6658576at2"/>
<feature type="compositionally biased region" description="Polar residues" evidence="1">
    <location>
        <begin position="103"/>
        <end position="113"/>
    </location>
</feature>
<dbReference type="KEGG" id="fsm:CCS41_12535"/>
<evidence type="ECO:0000313" key="3">
    <source>
        <dbReference type="EMBL" id="AWK15110.1"/>
    </source>
</evidence>
<keyword evidence="4" id="KW-1185">Reference proteome</keyword>
<dbReference type="RefSeq" id="WP_119797643.1">
    <property type="nucleotide sequence ID" value="NZ_CP021659.1"/>
</dbReference>
<accession>A0A2U8I7H4</accession>
<sequence>MTYPLKFRQHVLAIKEQEKLTYAQTAERFVVGMASLMRWANRIEPCMTRNKPATKIDREVLTQDVATYPDAYQFERAQRLGVSARGIGDALKRLGLTCKKNAAASQSQGTSQRGFPDKAPKL</sequence>
<proteinExistence type="predicted"/>
<gene>
    <name evidence="3" type="ORF">CCS41_12535</name>
</gene>
<dbReference type="EMBL" id="CP021659">
    <property type="protein sequence ID" value="AWK15110.1"/>
    <property type="molecule type" value="Genomic_DNA"/>
</dbReference>
<organism evidence="3 4">
    <name type="scientific">Candidatus Fukatsuia symbiotica</name>
    <dbReference type="NCBI Taxonomy" id="1878942"/>
    <lineage>
        <taxon>Bacteria</taxon>
        <taxon>Pseudomonadati</taxon>
        <taxon>Pseudomonadota</taxon>
        <taxon>Gammaproteobacteria</taxon>
        <taxon>Enterobacterales</taxon>
        <taxon>Yersiniaceae</taxon>
        <taxon>Candidatus Fukatsuia</taxon>
    </lineage>
</organism>
<dbReference type="Proteomes" id="UP000261875">
    <property type="component" value="Chromosome"/>
</dbReference>
<reference evidence="3 4" key="1">
    <citation type="submission" date="2017-05" db="EMBL/GenBank/DDBJ databases">
        <title>Genome sequence of Candidatus Fukatsuia symbiotica and Candidatus Hamiltonella defensa from Acyrthosiphon pisum strain 5D.</title>
        <authorList>
            <person name="Patel V.A."/>
            <person name="Chevignon G."/>
            <person name="Russell J.A."/>
            <person name="Oliver K.M."/>
        </authorList>
    </citation>
    <scope>NUCLEOTIDE SEQUENCE [LARGE SCALE GENOMIC DNA]</scope>
    <source>
        <strain evidence="3 4">5D</strain>
    </source>
</reference>
<dbReference type="STRING" id="1878942.GCA_900128755_01747"/>
<dbReference type="Pfam" id="PF01710">
    <property type="entry name" value="HTH_Tnp_IS630"/>
    <property type="match status" value="1"/>
</dbReference>